<dbReference type="PROSITE" id="PS50076">
    <property type="entry name" value="DNAJ_2"/>
    <property type="match status" value="1"/>
</dbReference>
<dbReference type="InterPro" id="IPR001623">
    <property type="entry name" value="DnaJ_domain"/>
</dbReference>
<dbReference type="PRINTS" id="PR00625">
    <property type="entry name" value="JDOMAIN"/>
</dbReference>
<proteinExistence type="predicted"/>
<reference evidence="4 5" key="1">
    <citation type="submission" date="2020-08" db="EMBL/GenBank/DDBJ databases">
        <title>Sequencing the genomes of 1000 actinobacteria strains.</title>
        <authorList>
            <person name="Klenk H.-P."/>
        </authorList>
    </citation>
    <scope>NUCLEOTIDE SEQUENCE [LARGE SCALE GENOMIC DNA]</scope>
    <source>
        <strain evidence="4 5">DSM 45084</strain>
    </source>
</reference>
<dbReference type="PROSITE" id="PS00636">
    <property type="entry name" value="DNAJ_1"/>
    <property type="match status" value="1"/>
</dbReference>
<dbReference type="PANTHER" id="PTHR44360">
    <property type="entry name" value="DNAJ HOMOLOG SUBFAMILY B MEMBER 9"/>
    <property type="match status" value="1"/>
</dbReference>
<dbReference type="SUPFAM" id="SSF46565">
    <property type="entry name" value="Chaperone J-domain"/>
    <property type="match status" value="1"/>
</dbReference>
<feature type="domain" description="J" evidence="3">
    <location>
        <begin position="5"/>
        <end position="66"/>
    </location>
</feature>
<dbReference type="InterPro" id="IPR051948">
    <property type="entry name" value="Hsp70_co-chaperone_J-domain"/>
</dbReference>
<dbReference type="PANTHER" id="PTHR44360:SF1">
    <property type="entry name" value="DNAJ HOMOLOG SUBFAMILY B MEMBER 9"/>
    <property type="match status" value="1"/>
</dbReference>
<keyword evidence="5" id="KW-1185">Reference proteome</keyword>
<keyword evidence="2" id="KW-1133">Transmembrane helix</keyword>
<keyword evidence="2" id="KW-0472">Membrane</keyword>
<evidence type="ECO:0000256" key="1">
    <source>
        <dbReference type="ARBA" id="ARBA00023186"/>
    </source>
</evidence>
<dbReference type="Proteomes" id="UP000542674">
    <property type="component" value="Unassembled WGS sequence"/>
</dbReference>
<keyword evidence="2" id="KW-0812">Transmembrane</keyword>
<gene>
    <name evidence="4" type="ORF">F4559_000386</name>
</gene>
<dbReference type="GO" id="GO:0051087">
    <property type="term" value="F:protein-folding chaperone binding"/>
    <property type="evidence" value="ECO:0007669"/>
    <property type="project" value="TreeGrafter"/>
</dbReference>
<dbReference type="Pfam" id="PF00226">
    <property type="entry name" value="DnaJ"/>
    <property type="match status" value="1"/>
</dbReference>
<dbReference type="AlphaFoldDB" id="A0A7W7SZ51"/>
<dbReference type="EMBL" id="JACHJS010000001">
    <property type="protein sequence ID" value="MBB4963027.1"/>
    <property type="molecule type" value="Genomic_DNA"/>
</dbReference>
<dbReference type="SMART" id="SM00271">
    <property type="entry name" value="DnaJ"/>
    <property type="match status" value="1"/>
</dbReference>
<feature type="transmembrane region" description="Helical" evidence="2">
    <location>
        <begin position="140"/>
        <end position="160"/>
    </location>
</feature>
<feature type="transmembrane region" description="Helical" evidence="2">
    <location>
        <begin position="116"/>
        <end position="134"/>
    </location>
</feature>
<accession>A0A7W7SZ51</accession>
<dbReference type="Pfam" id="PF08378">
    <property type="entry name" value="NERD"/>
    <property type="match status" value="1"/>
</dbReference>
<dbReference type="CDD" id="cd06257">
    <property type="entry name" value="DnaJ"/>
    <property type="match status" value="1"/>
</dbReference>
<dbReference type="GO" id="GO:0036503">
    <property type="term" value="P:ERAD pathway"/>
    <property type="evidence" value="ECO:0007669"/>
    <property type="project" value="TreeGrafter"/>
</dbReference>
<evidence type="ECO:0000256" key="2">
    <source>
        <dbReference type="SAM" id="Phobius"/>
    </source>
</evidence>
<dbReference type="InterPro" id="IPR018253">
    <property type="entry name" value="DnaJ_domain_CS"/>
</dbReference>
<organism evidence="4 5">
    <name type="scientific">Saccharothrix violaceirubra</name>
    <dbReference type="NCBI Taxonomy" id="413306"/>
    <lineage>
        <taxon>Bacteria</taxon>
        <taxon>Bacillati</taxon>
        <taxon>Actinomycetota</taxon>
        <taxon>Actinomycetes</taxon>
        <taxon>Pseudonocardiales</taxon>
        <taxon>Pseudonocardiaceae</taxon>
        <taxon>Saccharothrix</taxon>
    </lineage>
</organism>
<evidence type="ECO:0000313" key="4">
    <source>
        <dbReference type="EMBL" id="MBB4963027.1"/>
    </source>
</evidence>
<evidence type="ECO:0000259" key="3">
    <source>
        <dbReference type="PROSITE" id="PS50076"/>
    </source>
</evidence>
<dbReference type="RefSeq" id="WP_184665862.1">
    <property type="nucleotide sequence ID" value="NZ_BAABAI010000004.1"/>
</dbReference>
<evidence type="ECO:0000313" key="5">
    <source>
        <dbReference type="Proteomes" id="UP000542674"/>
    </source>
</evidence>
<comment type="caution">
    <text evidence="4">The sequence shown here is derived from an EMBL/GenBank/DDBJ whole genome shotgun (WGS) entry which is preliminary data.</text>
</comment>
<sequence length="363" mass="40851">MRGVDFYELLGVERDASPAEIKTAYRALAKVMHPDAGGDSDTFRVLQDAYDTLRDTTRRRHYDRTWRPSWSRRELGDDPHFVPPKPVVDIRRLPWWRTVDPRQRVRYAPVTGPGHAPALFAVCGWFFLLLPIMTVDFSPLTLTLWLVLVAGAAFATFRLVRRHLRALGSDQAFASAVDTVRTHGTPDPRHPERLTAALIAEYLSHLPGVRVFHGLAWPGSVFADVDHAVLCGRRLVLIESKSWLPGHYEAEDDGTVWRNDHPFRGGGTRLPRGLALYRKLLPWLDIRTAAVVYPSRAGHVTTTEPSDAVVPPMTPGQFVREIGEWLAVDPSTVDRNAYLTLLDHVVPVGRTGREMPTAEADWQ</sequence>
<dbReference type="GO" id="GO:0051787">
    <property type="term" value="F:misfolded protein binding"/>
    <property type="evidence" value="ECO:0007669"/>
    <property type="project" value="TreeGrafter"/>
</dbReference>
<dbReference type="InterPro" id="IPR011528">
    <property type="entry name" value="NERD"/>
</dbReference>
<protein>
    <recommendedName>
        <fullName evidence="3">J domain-containing protein</fullName>
    </recommendedName>
</protein>
<dbReference type="Gene3D" id="1.10.287.110">
    <property type="entry name" value="DnaJ domain"/>
    <property type="match status" value="1"/>
</dbReference>
<keyword evidence="1" id="KW-0143">Chaperone</keyword>
<dbReference type="InterPro" id="IPR036869">
    <property type="entry name" value="J_dom_sf"/>
</dbReference>
<name>A0A7W7SZ51_9PSEU</name>